<protein>
    <recommendedName>
        <fullName evidence="1">HNH nuclease domain-containing protein</fullName>
    </recommendedName>
</protein>
<accession>A0ABP5LZZ3</accession>
<gene>
    <name evidence="2" type="ORF">GCM10009844_41460</name>
</gene>
<evidence type="ECO:0000313" key="2">
    <source>
        <dbReference type="EMBL" id="GAA2154941.1"/>
    </source>
</evidence>
<reference evidence="3" key="1">
    <citation type="journal article" date="2019" name="Int. J. Syst. Evol. Microbiol.">
        <title>The Global Catalogue of Microorganisms (GCM) 10K type strain sequencing project: providing services to taxonomists for standard genome sequencing and annotation.</title>
        <authorList>
            <consortium name="The Broad Institute Genomics Platform"/>
            <consortium name="The Broad Institute Genome Sequencing Center for Infectious Disease"/>
            <person name="Wu L."/>
            <person name="Ma J."/>
        </authorList>
    </citation>
    <scope>NUCLEOTIDE SEQUENCE [LARGE SCALE GENOMIC DNA]</scope>
    <source>
        <strain evidence="3">JCM 16022</strain>
    </source>
</reference>
<organism evidence="2 3">
    <name type="scientific">Nocardioides koreensis</name>
    <dbReference type="NCBI Taxonomy" id="433651"/>
    <lineage>
        <taxon>Bacteria</taxon>
        <taxon>Bacillati</taxon>
        <taxon>Actinomycetota</taxon>
        <taxon>Actinomycetes</taxon>
        <taxon>Propionibacteriales</taxon>
        <taxon>Nocardioidaceae</taxon>
        <taxon>Nocardioides</taxon>
    </lineage>
</organism>
<keyword evidence="3" id="KW-1185">Reference proteome</keyword>
<feature type="domain" description="HNH nuclease" evidence="1">
    <location>
        <begin position="208"/>
        <end position="266"/>
    </location>
</feature>
<dbReference type="RefSeq" id="WP_344157139.1">
    <property type="nucleotide sequence ID" value="NZ_BAAAQR010000016.1"/>
</dbReference>
<dbReference type="InterPro" id="IPR003615">
    <property type="entry name" value="HNH_nuc"/>
</dbReference>
<dbReference type="SMART" id="SM00507">
    <property type="entry name" value="HNHc"/>
    <property type="match status" value="1"/>
</dbReference>
<dbReference type="Proteomes" id="UP001501771">
    <property type="component" value="Unassembled WGS sequence"/>
</dbReference>
<proteinExistence type="predicted"/>
<sequence>MKLIADAQLAPRLASCGFTAIQTEVTMAIAKYHPELLEQREKQGKKGWHVTLRHPAPGDGTSYLDVAGDTLDLTAFHHLVCDQAAALKALGDADDLGIRKAKALGVIAAQQATLDLAALTGDSGDGVTGFEPVATVPVRRRQTILYVHASLTDLLHLDRDAVGEVERLGPATLAKIRDWLGRSEDVVIRPVLDLNHWPAVDGHDPTEEIREIVILRDGHCIFPWCAVDARHTDLDHIDPYVPLDQGGPPGQTNPHNLACLCRRHHRCKTSGRWRYRRRDDGTYAWHGPHGRSYLVTPLGTIQLNND</sequence>
<comment type="caution">
    <text evidence="2">The sequence shown here is derived from an EMBL/GenBank/DDBJ whole genome shotgun (WGS) entry which is preliminary data.</text>
</comment>
<dbReference type="EMBL" id="BAAAQR010000016">
    <property type="protein sequence ID" value="GAA2154941.1"/>
    <property type="molecule type" value="Genomic_DNA"/>
</dbReference>
<evidence type="ECO:0000259" key="1">
    <source>
        <dbReference type="SMART" id="SM00507"/>
    </source>
</evidence>
<name>A0ABP5LZZ3_9ACTN</name>
<dbReference type="CDD" id="cd00085">
    <property type="entry name" value="HNHc"/>
    <property type="match status" value="1"/>
</dbReference>
<evidence type="ECO:0000313" key="3">
    <source>
        <dbReference type="Proteomes" id="UP001501771"/>
    </source>
</evidence>